<comment type="caution">
    <text evidence="1">The sequence shown here is derived from an EMBL/GenBank/DDBJ whole genome shotgun (WGS) entry which is preliminary data.</text>
</comment>
<gene>
    <name evidence="1" type="ORF">ILEXP_LOCUS13742</name>
</gene>
<accession>A0ABC8RNB8</accession>
<organism evidence="1 2">
    <name type="scientific">Ilex paraguariensis</name>
    <name type="common">yerba mate</name>
    <dbReference type="NCBI Taxonomy" id="185542"/>
    <lineage>
        <taxon>Eukaryota</taxon>
        <taxon>Viridiplantae</taxon>
        <taxon>Streptophyta</taxon>
        <taxon>Embryophyta</taxon>
        <taxon>Tracheophyta</taxon>
        <taxon>Spermatophyta</taxon>
        <taxon>Magnoliopsida</taxon>
        <taxon>eudicotyledons</taxon>
        <taxon>Gunneridae</taxon>
        <taxon>Pentapetalae</taxon>
        <taxon>asterids</taxon>
        <taxon>campanulids</taxon>
        <taxon>Aquifoliales</taxon>
        <taxon>Aquifoliaceae</taxon>
        <taxon>Ilex</taxon>
    </lineage>
</organism>
<dbReference type="EMBL" id="CAUOFW020001514">
    <property type="protein sequence ID" value="CAK9145922.1"/>
    <property type="molecule type" value="Genomic_DNA"/>
</dbReference>
<dbReference type="Proteomes" id="UP001642360">
    <property type="component" value="Unassembled WGS sequence"/>
</dbReference>
<sequence>MSSYDKVYHEQKSSVGLVGMFSAEEFLLRGRKKRMDSNNWRPAAQGVEQMAIDAGDWRSQLQQDSRQRIVNKM</sequence>
<dbReference type="AlphaFoldDB" id="A0ABC8RNB8"/>
<evidence type="ECO:0000313" key="2">
    <source>
        <dbReference type="Proteomes" id="UP001642360"/>
    </source>
</evidence>
<name>A0ABC8RNB8_9AQUA</name>
<protein>
    <submittedName>
        <fullName evidence="1">Uncharacterized protein</fullName>
    </submittedName>
</protein>
<proteinExistence type="predicted"/>
<keyword evidence="2" id="KW-1185">Reference proteome</keyword>
<evidence type="ECO:0000313" key="1">
    <source>
        <dbReference type="EMBL" id="CAK9145922.1"/>
    </source>
</evidence>
<reference evidence="1 2" key="1">
    <citation type="submission" date="2024-02" db="EMBL/GenBank/DDBJ databases">
        <authorList>
            <person name="Vignale AGUSTIN F."/>
            <person name="Sosa J E."/>
            <person name="Modenutti C."/>
        </authorList>
    </citation>
    <scope>NUCLEOTIDE SEQUENCE [LARGE SCALE GENOMIC DNA]</scope>
</reference>